<feature type="region of interest" description="Disordered" evidence="1">
    <location>
        <begin position="22"/>
        <end position="42"/>
    </location>
</feature>
<keyword evidence="3" id="KW-1185">Reference proteome</keyword>
<dbReference type="EMBL" id="CAJVPY010000298">
    <property type="protein sequence ID" value="CAG8463809.1"/>
    <property type="molecule type" value="Genomic_DNA"/>
</dbReference>
<comment type="caution">
    <text evidence="2">The sequence shown here is derived from an EMBL/GenBank/DDBJ whole genome shotgun (WGS) entry which is preliminary data.</text>
</comment>
<sequence>MKAGEKKTCHFGLAITSFDIRLDPGNNPQRRTDLSVTTTATE</sequence>
<feature type="compositionally biased region" description="Polar residues" evidence="1">
    <location>
        <begin position="26"/>
        <end position="42"/>
    </location>
</feature>
<dbReference type="AlphaFoldDB" id="A0A9N8VXJ2"/>
<evidence type="ECO:0000256" key="1">
    <source>
        <dbReference type="SAM" id="MobiDB-lite"/>
    </source>
</evidence>
<dbReference type="Proteomes" id="UP000789405">
    <property type="component" value="Unassembled WGS sequence"/>
</dbReference>
<protein>
    <submittedName>
        <fullName evidence="2">23703_t:CDS:1</fullName>
    </submittedName>
</protein>
<name>A0A9N8VXJ2_9GLOM</name>
<gene>
    <name evidence="2" type="ORF">DERYTH_LOCUS1134</name>
</gene>
<reference evidence="2" key="1">
    <citation type="submission" date="2021-06" db="EMBL/GenBank/DDBJ databases">
        <authorList>
            <person name="Kallberg Y."/>
            <person name="Tangrot J."/>
            <person name="Rosling A."/>
        </authorList>
    </citation>
    <scope>NUCLEOTIDE SEQUENCE</scope>
    <source>
        <strain evidence="2">MA453B</strain>
    </source>
</reference>
<accession>A0A9N8VXJ2</accession>
<evidence type="ECO:0000313" key="2">
    <source>
        <dbReference type="EMBL" id="CAG8463809.1"/>
    </source>
</evidence>
<proteinExistence type="predicted"/>
<evidence type="ECO:0000313" key="3">
    <source>
        <dbReference type="Proteomes" id="UP000789405"/>
    </source>
</evidence>
<organism evidence="2 3">
    <name type="scientific">Dentiscutata erythropus</name>
    <dbReference type="NCBI Taxonomy" id="1348616"/>
    <lineage>
        <taxon>Eukaryota</taxon>
        <taxon>Fungi</taxon>
        <taxon>Fungi incertae sedis</taxon>
        <taxon>Mucoromycota</taxon>
        <taxon>Glomeromycotina</taxon>
        <taxon>Glomeromycetes</taxon>
        <taxon>Diversisporales</taxon>
        <taxon>Gigasporaceae</taxon>
        <taxon>Dentiscutata</taxon>
    </lineage>
</organism>